<dbReference type="AlphaFoldDB" id="A0A1H7RX43"/>
<proteinExistence type="predicted"/>
<accession>A0A1H7RX43</accession>
<organism evidence="1 2">
    <name type="scientific">Haloferax larsenii</name>
    <dbReference type="NCBI Taxonomy" id="302484"/>
    <lineage>
        <taxon>Archaea</taxon>
        <taxon>Methanobacteriati</taxon>
        <taxon>Methanobacteriota</taxon>
        <taxon>Stenosarchaea group</taxon>
        <taxon>Halobacteria</taxon>
        <taxon>Halobacteriales</taxon>
        <taxon>Haloferacaceae</taxon>
        <taxon>Haloferax</taxon>
    </lineage>
</organism>
<evidence type="ECO:0000313" key="2">
    <source>
        <dbReference type="Proteomes" id="UP000183894"/>
    </source>
</evidence>
<dbReference type="Proteomes" id="UP000183894">
    <property type="component" value="Unassembled WGS sequence"/>
</dbReference>
<evidence type="ECO:0000313" key="1">
    <source>
        <dbReference type="EMBL" id="SEL64891.1"/>
    </source>
</evidence>
<reference evidence="1 2" key="1">
    <citation type="submission" date="2016-10" db="EMBL/GenBank/DDBJ databases">
        <authorList>
            <person name="de Groot N.N."/>
        </authorList>
    </citation>
    <scope>NUCLEOTIDE SEQUENCE [LARGE SCALE GENOMIC DNA]</scope>
    <source>
        <strain evidence="1 2">CDM_5</strain>
    </source>
</reference>
<name>A0A1H7RX43_HALLR</name>
<sequence>MSDEHTTDDPLTVGVLRPTFFWFGAASRPTHRKNLDQKVPRDSVVGLARGTDRVMEVAQ</sequence>
<protein>
    <submittedName>
        <fullName evidence="1">Uncharacterized protein</fullName>
    </submittedName>
</protein>
<dbReference type="EMBL" id="FOAD01000006">
    <property type="protein sequence ID" value="SEL64891.1"/>
    <property type="molecule type" value="Genomic_DNA"/>
</dbReference>
<gene>
    <name evidence="1" type="ORF">SAMN04488691_106207</name>
</gene>